<protein>
    <submittedName>
        <fullName evidence="1">Uncharacterized protein</fullName>
    </submittedName>
</protein>
<proteinExistence type="predicted"/>
<reference evidence="1 2" key="1">
    <citation type="submission" date="2019-02" db="EMBL/GenBank/DDBJ databases">
        <title>Deep-cultivation of Planctomycetes and their phenomic and genomic characterization uncovers novel biology.</title>
        <authorList>
            <person name="Wiegand S."/>
            <person name="Jogler M."/>
            <person name="Boedeker C."/>
            <person name="Pinto D."/>
            <person name="Vollmers J."/>
            <person name="Rivas-Marin E."/>
            <person name="Kohn T."/>
            <person name="Peeters S.H."/>
            <person name="Heuer A."/>
            <person name="Rast P."/>
            <person name="Oberbeckmann S."/>
            <person name="Bunk B."/>
            <person name="Jeske O."/>
            <person name="Meyerdierks A."/>
            <person name="Storesund J.E."/>
            <person name="Kallscheuer N."/>
            <person name="Luecker S."/>
            <person name="Lage O.M."/>
            <person name="Pohl T."/>
            <person name="Merkel B.J."/>
            <person name="Hornburger P."/>
            <person name="Mueller R.-W."/>
            <person name="Bruemmer F."/>
            <person name="Labrenz M."/>
            <person name="Spormann A.M."/>
            <person name="Op den Camp H."/>
            <person name="Overmann J."/>
            <person name="Amann R."/>
            <person name="Jetten M.S.M."/>
            <person name="Mascher T."/>
            <person name="Medema M.H."/>
            <person name="Devos D.P."/>
            <person name="Kaster A.-K."/>
            <person name="Ovreas L."/>
            <person name="Rohde M."/>
            <person name="Galperin M.Y."/>
            <person name="Jogler C."/>
        </authorList>
    </citation>
    <scope>NUCLEOTIDE SEQUENCE [LARGE SCALE GENOMIC DNA]</scope>
    <source>
        <strain evidence="1 2">Pla85_3_4</strain>
    </source>
</reference>
<dbReference type="EMBL" id="CP036433">
    <property type="protein sequence ID" value="QDU95726.1"/>
    <property type="molecule type" value="Genomic_DNA"/>
</dbReference>
<gene>
    <name evidence="1" type="ORF">Pla8534_35430</name>
</gene>
<accession>A0A518DV58</accession>
<evidence type="ECO:0000313" key="1">
    <source>
        <dbReference type="EMBL" id="QDU95726.1"/>
    </source>
</evidence>
<organism evidence="1 2">
    <name type="scientific">Lignipirellula cremea</name>
    <dbReference type="NCBI Taxonomy" id="2528010"/>
    <lineage>
        <taxon>Bacteria</taxon>
        <taxon>Pseudomonadati</taxon>
        <taxon>Planctomycetota</taxon>
        <taxon>Planctomycetia</taxon>
        <taxon>Pirellulales</taxon>
        <taxon>Pirellulaceae</taxon>
        <taxon>Lignipirellula</taxon>
    </lineage>
</organism>
<evidence type="ECO:0000313" key="2">
    <source>
        <dbReference type="Proteomes" id="UP000317648"/>
    </source>
</evidence>
<dbReference type="KEGG" id="lcre:Pla8534_35430"/>
<name>A0A518DV58_9BACT</name>
<keyword evidence="2" id="KW-1185">Reference proteome</keyword>
<dbReference type="Proteomes" id="UP000317648">
    <property type="component" value="Chromosome"/>
</dbReference>
<sequence length="52" mass="5971">MSYALVVTLTGTIAYFTFQLFAEPCLYLSEFRVANVTPTVHFSEIREHRSGR</sequence>
<dbReference type="AlphaFoldDB" id="A0A518DV58"/>